<evidence type="ECO:0000313" key="6">
    <source>
        <dbReference type="EMBL" id="EMD84006.1"/>
    </source>
</evidence>
<reference evidence="6 7" key="1">
    <citation type="journal article" date="2013" name="Genome Announc.">
        <title>Draft Genome Sequence of Strain JLT2015T, Belonging to the Family Sphingomonadaceae of the Alphaproteobacteria.</title>
        <authorList>
            <person name="Tang K."/>
            <person name="Liu K."/>
            <person name="Li S."/>
            <person name="Jiao N."/>
        </authorList>
    </citation>
    <scope>NUCLEOTIDE SEQUENCE [LARGE SCALE GENOMIC DNA]</scope>
    <source>
        <strain evidence="6 7">JLT2015</strain>
    </source>
</reference>
<sequence>MATEYEAGAAPAEEPGVRPLAYLNAVGTANPPHDIHGAYVDLIAARLEPRQEKLFRRMAGRAGISHRYSIFSPAEANGSAADAEGFFAHGAYPGTGRRMARYETEAPALALQAIARLDPDPASITHLIVCSCTGFTAPGLDQRIAAAMGLRADVERTVVGFMGCYAAVNSLRLANHIVRSDADARVLVVNVELCSLHFQDTSDLDTTLSSMLFADGATAALVTAQPQGFALRDFRSSAIAQSEEAITWRIGDSGFDMHLSGEVPRHIETALRGSAAAGPDGLLRGEGADAYDCWAVHAGGRTILDAVEKGLDLSDGSLAVSRDILDRHGNMSSATLMFVLARLLADGRDISRGMAMAFGPGLAAESFRFRSA</sequence>
<evidence type="ECO:0000256" key="3">
    <source>
        <dbReference type="PIRSR" id="PIRSR000451-1"/>
    </source>
</evidence>
<accession>M2TQG0</accession>
<dbReference type="EMBL" id="AMRV01000002">
    <property type="protein sequence ID" value="EMD84006.1"/>
    <property type="molecule type" value="Genomic_DNA"/>
</dbReference>
<name>M2TQG0_9SPHN</name>
<dbReference type="PATRIC" id="fig|1234595.3.peg.979"/>
<feature type="active site" description="Acyl-thioester intermediate" evidence="3">
    <location>
        <position position="164"/>
    </location>
</feature>
<dbReference type="CDD" id="cd00831">
    <property type="entry name" value="CHS_like"/>
    <property type="match status" value="1"/>
</dbReference>
<dbReference type="Pfam" id="PF02797">
    <property type="entry name" value="Chal_sti_synt_C"/>
    <property type="match status" value="1"/>
</dbReference>
<proteinExistence type="inferred from homology"/>
<keyword evidence="2" id="KW-0808">Transferase</keyword>
<dbReference type="SUPFAM" id="SSF53901">
    <property type="entry name" value="Thiolase-like"/>
    <property type="match status" value="1"/>
</dbReference>
<dbReference type="PANTHER" id="PTHR11877">
    <property type="entry name" value="HYDROXYMETHYLGLUTARYL-COA SYNTHASE"/>
    <property type="match status" value="1"/>
</dbReference>
<dbReference type="AlphaFoldDB" id="M2TQG0"/>
<dbReference type="InterPro" id="IPR001099">
    <property type="entry name" value="Chalcone/stilbene_synt_N"/>
</dbReference>
<dbReference type="Proteomes" id="UP000011717">
    <property type="component" value="Unassembled WGS sequence"/>
</dbReference>
<comment type="similarity">
    <text evidence="1">Belongs to the thiolase-like superfamily. Chalcone/stilbene synthases family.</text>
</comment>
<dbReference type="RefSeq" id="WP_008600506.1">
    <property type="nucleotide sequence ID" value="NZ_AMRV01000002.1"/>
</dbReference>
<gene>
    <name evidence="6" type="ORF">C725_0978</name>
</gene>
<dbReference type="InterPro" id="IPR012328">
    <property type="entry name" value="Chalcone/stilbene_synt_C"/>
</dbReference>
<organism evidence="6 7">
    <name type="scientific">Pacificimonas flava</name>
    <dbReference type="NCBI Taxonomy" id="1234595"/>
    <lineage>
        <taxon>Bacteria</taxon>
        <taxon>Pseudomonadati</taxon>
        <taxon>Pseudomonadota</taxon>
        <taxon>Alphaproteobacteria</taxon>
        <taxon>Sphingomonadales</taxon>
        <taxon>Sphingosinicellaceae</taxon>
        <taxon>Pacificimonas</taxon>
    </lineage>
</organism>
<evidence type="ECO:0000259" key="5">
    <source>
        <dbReference type="Pfam" id="PF02797"/>
    </source>
</evidence>
<evidence type="ECO:0000313" key="7">
    <source>
        <dbReference type="Proteomes" id="UP000011717"/>
    </source>
</evidence>
<dbReference type="InterPro" id="IPR011141">
    <property type="entry name" value="Polyketide_synthase_type-III"/>
</dbReference>
<dbReference type="OrthoDB" id="9786288at2"/>
<dbReference type="GO" id="GO:0030639">
    <property type="term" value="P:polyketide biosynthetic process"/>
    <property type="evidence" value="ECO:0007669"/>
    <property type="project" value="TreeGrafter"/>
</dbReference>
<comment type="caution">
    <text evidence="6">The sequence shown here is derived from an EMBL/GenBank/DDBJ whole genome shotgun (WGS) entry which is preliminary data.</text>
</comment>
<dbReference type="Gene3D" id="3.40.47.10">
    <property type="match status" value="2"/>
</dbReference>
<protein>
    <submittedName>
        <fullName evidence="6">Chalcone synthase</fullName>
    </submittedName>
</protein>
<evidence type="ECO:0000256" key="1">
    <source>
        <dbReference type="ARBA" id="ARBA00005531"/>
    </source>
</evidence>
<evidence type="ECO:0000256" key="2">
    <source>
        <dbReference type="ARBA" id="ARBA00022679"/>
    </source>
</evidence>
<keyword evidence="7" id="KW-1185">Reference proteome</keyword>
<feature type="domain" description="Chalcone/stilbene synthase C-terminal" evidence="5">
    <location>
        <begin position="239"/>
        <end position="371"/>
    </location>
</feature>
<dbReference type="GO" id="GO:0016747">
    <property type="term" value="F:acyltransferase activity, transferring groups other than amino-acyl groups"/>
    <property type="evidence" value="ECO:0007669"/>
    <property type="project" value="InterPro"/>
</dbReference>
<dbReference type="Pfam" id="PF00195">
    <property type="entry name" value="Chal_sti_synt_N"/>
    <property type="match status" value="1"/>
</dbReference>
<dbReference type="PIRSF" id="PIRSF000451">
    <property type="entry name" value="PKS_III"/>
    <property type="match status" value="1"/>
</dbReference>
<evidence type="ECO:0000259" key="4">
    <source>
        <dbReference type="Pfam" id="PF00195"/>
    </source>
</evidence>
<dbReference type="PANTHER" id="PTHR11877:SF46">
    <property type="entry name" value="TYPE III POLYKETIDE SYNTHASE A"/>
    <property type="match status" value="1"/>
</dbReference>
<dbReference type="InterPro" id="IPR016039">
    <property type="entry name" value="Thiolase-like"/>
</dbReference>
<feature type="domain" description="Chalcone/stilbene synthase N-terminal" evidence="4">
    <location>
        <begin position="110"/>
        <end position="226"/>
    </location>
</feature>